<feature type="transmembrane region" description="Helical" evidence="2">
    <location>
        <begin position="113"/>
        <end position="132"/>
    </location>
</feature>
<organism evidence="3 4">
    <name type="scientific">Lentinula raphanica</name>
    <dbReference type="NCBI Taxonomy" id="153919"/>
    <lineage>
        <taxon>Eukaryota</taxon>
        <taxon>Fungi</taxon>
        <taxon>Dikarya</taxon>
        <taxon>Basidiomycota</taxon>
        <taxon>Agaricomycotina</taxon>
        <taxon>Agaricomycetes</taxon>
        <taxon>Agaricomycetidae</taxon>
        <taxon>Agaricales</taxon>
        <taxon>Marasmiineae</taxon>
        <taxon>Omphalotaceae</taxon>
        <taxon>Lentinula</taxon>
    </lineage>
</organism>
<dbReference type="AlphaFoldDB" id="A0AA38NX12"/>
<feature type="transmembrane region" description="Helical" evidence="2">
    <location>
        <begin position="24"/>
        <end position="45"/>
    </location>
</feature>
<reference evidence="3" key="1">
    <citation type="submission" date="2022-08" db="EMBL/GenBank/DDBJ databases">
        <authorList>
            <consortium name="DOE Joint Genome Institute"/>
            <person name="Min B."/>
            <person name="Riley R."/>
            <person name="Sierra-Patev S."/>
            <person name="Naranjo-Ortiz M."/>
            <person name="Looney B."/>
            <person name="Konkel Z."/>
            <person name="Slot J.C."/>
            <person name="Sakamoto Y."/>
            <person name="Steenwyk J.L."/>
            <person name="Rokas A."/>
            <person name="Carro J."/>
            <person name="Camarero S."/>
            <person name="Ferreira P."/>
            <person name="Molpeceres G."/>
            <person name="Ruiz-Duenas F.J."/>
            <person name="Serrano A."/>
            <person name="Henrissat B."/>
            <person name="Drula E."/>
            <person name="Hughes K.W."/>
            <person name="Mata J.L."/>
            <person name="Ishikawa N.K."/>
            <person name="Vargas-Isla R."/>
            <person name="Ushijima S."/>
            <person name="Smith C.A."/>
            <person name="Ahrendt S."/>
            <person name="Andreopoulos W."/>
            <person name="He G."/>
            <person name="Labutti K."/>
            <person name="Lipzen A."/>
            <person name="Ng V."/>
            <person name="Sandor L."/>
            <person name="Barry K."/>
            <person name="Martinez A.T."/>
            <person name="Xiao Y."/>
            <person name="Gibbons J.G."/>
            <person name="Terashima K."/>
            <person name="Hibbett D.S."/>
            <person name="Grigoriev I.V."/>
        </authorList>
    </citation>
    <scope>NUCLEOTIDE SEQUENCE</scope>
    <source>
        <strain evidence="3">TFB9207</strain>
    </source>
</reference>
<proteinExistence type="predicted"/>
<feature type="transmembrane region" description="Helical" evidence="2">
    <location>
        <begin position="144"/>
        <end position="169"/>
    </location>
</feature>
<keyword evidence="2" id="KW-0812">Transmembrane</keyword>
<dbReference type="Proteomes" id="UP001163846">
    <property type="component" value="Unassembled WGS sequence"/>
</dbReference>
<evidence type="ECO:0000313" key="4">
    <source>
        <dbReference type="Proteomes" id="UP001163846"/>
    </source>
</evidence>
<feature type="region of interest" description="Disordered" evidence="1">
    <location>
        <begin position="315"/>
        <end position="334"/>
    </location>
</feature>
<evidence type="ECO:0000313" key="3">
    <source>
        <dbReference type="EMBL" id="KAJ3832194.1"/>
    </source>
</evidence>
<evidence type="ECO:0000256" key="2">
    <source>
        <dbReference type="SAM" id="Phobius"/>
    </source>
</evidence>
<dbReference type="EMBL" id="MU807046">
    <property type="protein sequence ID" value="KAJ3832194.1"/>
    <property type="molecule type" value="Genomic_DNA"/>
</dbReference>
<comment type="caution">
    <text evidence="3">The sequence shown here is derived from an EMBL/GenBank/DDBJ whole genome shotgun (WGS) entry which is preliminary data.</text>
</comment>
<keyword evidence="2" id="KW-0472">Membrane</keyword>
<feature type="transmembrane region" description="Helical" evidence="2">
    <location>
        <begin position="264"/>
        <end position="288"/>
    </location>
</feature>
<gene>
    <name evidence="3" type="ORF">F5878DRAFT_646984</name>
</gene>
<keyword evidence="4" id="KW-1185">Reference proteome</keyword>
<accession>A0AA38NX12</accession>
<keyword evidence="2" id="KW-1133">Transmembrane helix</keyword>
<feature type="transmembrane region" description="Helical" evidence="2">
    <location>
        <begin position="225"/>
        <end position="252"/>
    </location>
</feature>
<feature type="transmembrane region" description="Helical" evidence="2">
    <location>
        <begin position="52"/>
        <end position="82"/>
    </location>
</feature>
<evidence type="ECO:0000256" key="1">
    <source>
        <dbReference type="SAM" id="MobiDB-lite"/>
    </source>
</evidence>
<protein>
    <submittedName>
        <fullName evidence="3">Uncharacterized protein</fullName>
    </submittedName>
</protein>
<sequence>MTPEETELLKEAGELFVRDFACTVPLALLYGVYCLLAFQAVYTVLNRRKSKYTWILVTFLIVNFLITTTYFCLYEAIVFVLMQTALVKNTDLSLGDRFTIASDSILGLSIGDMWLGGVNGLAYISGDGIVVWRSWAIWNGRRSVLVLPLFFLFATFAIFITSCTIRTIADVNPSIIPPNTLFGSLTIAGFTASIATNFTSTVLIGIKAYQHRKFMNTLDMSNTMVVKILLLLTESGGLYIAFQIIQICVAFLDDSQLSNSSFNIASHVWGVVMNFVSAMYPMLIVLIVHRNKSMSDRLSTHVFNETHISFARSRPADSVEGLESQELEAGHEERAQSVYAERKSLERGLSSK</sequence>
<name>A0AA38NX12_9AGAR</name>
<feature type="transmembrane region" description="Helical" evidence="2">
    <location>
        <begin position="181"/>
        <end position="204"/>
    </location>
</feature>